<protein>
    <submittedName>
        <fullName evidence="1">Uncharacterized protein</fullName>
    </submittedName>
</protein>
<comment type="caution">
    <text evidence="1">The sequence shown here is derived from an EMBL/GenBank/DDBJ whole genome shotgun (WGS) entry which is preliminary data.</text>
</comment>
<dbReference type="EMBL" id="CM045758">
    <property type="protein sequence ID" value="KAI8029087.1"/>
    <property type="molecule type" value="Genomic_DNA"/>
</dbReference>
<organism evidence="1 2">
    <name type="scientific">Camellia lanceoleosa</name>
    <dbReference type="NCBI Taxonomy" id="1840588"/>
    <lineage>
        <taxon>Eukaryota</taxon>
        <taxon>Viridiplantae</taxon>
        <taxon>Streptophyta</taxon>
        <taxon>Embryophyta</taxon>
        <taxon>Tracheophyta</taxon>
        <taxon>Spermatophyta</taxon>
        <taxon>Magnoliopsida</taxon>
        <taxon>eudicotyledons</taxon>
        <taxon>Gunneridae</taxon>
        <taxon>Pentapetalae</taxon>
        <taxon>asterids</taxon>
        <taxon>Ericales</taxon>
        <taxon>Theaceae</taxon>
        <taxon>Camellia</taxon>
    </lineage>
</organism>
<gene>
    <name evidence="1" type="ORF">LOK49_LG01G00510</name>
</gene>
<accession>A0ACC0IT69</accession>
<evidence type="ECO:0000313" key="1">
    <source>
        <dbReference type="EMBL" id="KAI8029087.1"/>
    </source>
</evidence>
<keyword evidence="2" id="KW-1185">Reference proteome</keyword>
<evidence type="ECO:0000313" key="2">
    <source>
        <dbReference type="Proteomes" id="UP001060215"/>
    </source>
</evidence>
<dbReference type="Proteomes" id="UP001060215">
    <property type="component" value="Chromosome 1"/>
</dbReference>
<name>A0ACC0IT69_9ERIC</name>
<proteinExistence type="predicted"/>
<reference evidence="1 2" key="1">
    <citation type="journal article" date="2022" name="Plant J.">
        <title>Chromosome-level genome of Camellia lanceoleosa provides a valuable resource for understanding genome evolution and self-incompatibility.</title>
        <authorList>
            <person name="Gong W."/>
            <person name="Xiao S."/>
            <person name="Wang L."/>
            <person name="Liao Z."/>
            <person name="Chang Y."/>
            <person name="Mo W."/>
            <person name="Hu G."/>
            <person name="Li W."/>
            <person name="Zhao G."/>
            <person name="Zhu H."/>
            <person name="Hu X."/>
            <person name="Ji K."/>
            <person name="Xiang X."/>
            <person name="Song Q."/>
            <person name="Yuan D."/>
            <person name="Jin S."/>
            <person name="Zhang L."/>
        </authorList>
    </citation>
    <scope>NUCLEOTIDE SEQUENCE [LARGE SCALE GENOMIC DNA]</scope>
    <source>
        <strain evidence="1">SQ_2022a</strain>
    </source>
</reference>
<sequence>MPSGIEVEEWASSSGGMSNSEVCVPDTNDEEHYFTSGDIPKLQFRAYWDNEMGMAKVVGKKGSMWTTIRLVRNNKIYCSIEETLYLMFTLLIANLESHLLAIQVSFSA</sequence>